<keyword evidence="2" id="KW-1185">Reference proteome</keyword>
<reference evidence="1" key="1">
    <citation type="submission" date="2022-10" db="EMBL/GenBank/DDBJ databases">
        <title>Genome Sequence of Xylaria curta.</title>
        <authorList>
            <person name="Buettner E."/>
        </authorList>
    </citation>
    <scope>NUCLEOTIDE SEQUENCE</scope>
    <source>
        <strain evidence="1">Babe10</strain>
    </source>
</reference>
<protein>
    <submittedName>
        <fullName evidence="1">Uncharacterized protein</fullName>
    </submittedName>
</protein>
<organism evidence="1 2">
    <name type="scientific">Xylaria curta</name>
    <dbReference type="NCBI Taxonomy" id="42375"/>
    <lineage>
        <taxon>Eukaryota</taxon>
        <taxon>Fungi</taxon>
        <taxon>Dikarya</taxon>
        <taxon>Ascomycota</taxon>
        <taxon>Pezizomycotina</taxon>
        <taxon>Sordariomycetes</taxon>
        <taxon>Xylariomycetidae</taxon>
        <taxon>Xylariales</taxon>
        <taxon>Xylariaceae</taxon>
        <taxon>Xylaria</taxon>
    </lineage>
</organism>
<name>A0ACC1PBR0_9PEZI</name>
<gene>
    <name evidence="1" type="ORF">NUW58_g3637</name>
</gene>
<proteinExistence type="predicted"/>
<dbReference type="Proteomes" id="UP001143856">
    <property type="component" value="Unassembled WGS sequence"/>
</dbReference>
<evidence type="ECO:0000313" key="2">
    <source>
        <dbReference type="Proteomes" id="UP001143856"/>
    </source>
</evidence>
<accession>A0ACC1PBR0</accession>
<dbReference type="EMBL" id="JAPDGR010000566">
    <property type="protein sequence ID" value="KAJ2989106.1"/>
    <property type="molecule type" value="Genomic_DNA"/>
</dbReference>
<sequence length="392" mass="44105">MSYKSSIWQAMRYLPVTLVSATYGTDGQLRQNIISGPELAPLSLPEEGLYICEFSSRNRGLQIASARDQRKCYLTQVCRCTEQQQCMHGHATTPTANLMAEQQSTRHASRGSGKDRMLAWLNLYQAVDKIRSLRICFLTQPRTLSWNNVFENLAFRFDSDLEEHYTSSHSYKYPAPIPQYTDNGAKECPWGFISFVRDAWRAFLGCEDYDVNPVAMCSEREDECCAKGTGKFTEDGELDDISDWDDADTPIHGHAQGYAAVSQPDNCKRGRPEDEFDLIDDLIEEEFPRLKKTLQNAQHKSRAVPNMDNEEKTDTAIGGTGTENCTNHMSVASIVHKSPPAPVIIPPKNMLIGRGLSGCFLDTQQGPNSFDERRRMFRSPRSAAALRMTSTC</sequence>
<evidence type="ECO:0000313" key="1">
    <source>
        <dbReference type="EMBL" id="KAJ2989106.1"/>
    </source>
</evidence>
<comment type="caution">
    <text evidence="1">The sequence shown here is derived from an EMBL/GenBank/DDBJ whole genome shotgun (WGS) entry which is preliminary data.</text>
</comment>